<protein>
    <submittedName>
        <fullName evidence="2">Uncharacterized protein</fullName>
    </submittedName>
</protein>
<keyword evidence="3" id="KW-1185">Reference proteome</keyword>
<dbReference type="AlphaFoldDB" id="A0AAV7MMV7"/>
<accession>A0AAV7MMV7</accession>
<evidence type="ECO:0000256" key="1">
    <source>
        <dbReference type="SAM" id="MobiDB-lite"/>
    </source>
</evidence>
<dbReference type="EMBL" id="JANPWB010000013">
    <property type="protein sequence ID" value="KAJ1104933.1"/>
    <property type="molecule type" value="Genomic_DNA"/>
</dbReference>
<comment type="caution">
    <text evidence="2">The sequence shown here is derived from an EMBL/GenBank/DDBJ whole genome shotgun (WGS) entry which is preliminary data.</text>
</comment>
<dbReference type="Proteomes" id="UP001066276">
    <property type="component" value="Chromosome 9"/>
</dbReference>
<evidence type="ECO:0000313" key="2">
    <source>
        <dbReference type="EMBL" id="KAJ1104933.1"/>
    </source>
</evidence>
<evidence type="ECO:0000313" key="3">
    <source>
        <dbReference type="Proteomes" id="UP001066276"/>
    </source>
</evidence>
<feature type="region of interest" description="Disordered" evidence="1">
    <location>
        <begin position="21"/>
        <end position="46"/>
    </location>
</feature>
<organism evidence="2 3">
    <name type="scientific">Pleurodeles waltl</name>
    <name type="common">Iberian ribbed newt</name>
    <dbReference type="NCBI Taxonomy" id="8319"/>
    <lineage>
        <taxon>Eukaryota</taxon>
        <taxon>Metazoa</taxon>
        <taxon>Chordata</taxon>
        <taxon>Craniata</taxon>
        <taxon>Vertebrata</taxon>
        <taxon>Euteleostomi</taxon>
        <taxon>Amphibia</taxon>
        <taxon>Batrachia</taxon>
        <taxon>Caudata</taxon>
        <taxon>Salamandroidea</taxon>
        <taxon>Salamandridae</taxon>
        <taxon>Pleurodelinae</taxon>
        <taxon>Pleurodeles</taxon>
    </lineage>
</organism>
<gene>
    <name evidence="2" type="ORF">NDU88_002341</name>
</gene>
<proteinExistence type="predicted"/>
<name>A0AAV7MMV7_PLEWA</name>
<sequence>MARLPSKENPSVSDVTLRTLAAQADGPKTKPMGSSSSHLSPENPLLGSMIVHDIPCTNRFLPLGSQDQAHEQGSPTLSPRSISQHPIVAHSQEELVALIIGLKEEVREMKSIMTEALTIFRSNSLARDIAPMHKEEPINTIQTSVKQANARKRATLALLAVLIRATENRKLVLSDYLVRRVTNVFHPLLDPVQKWCGNLLLCKLLSNLY</sequence>
<reference evidence="2" key="1">
    <citation type="journal article" date="2022" name="bioRxiv">
        <title>Sequencing and chromosome-scale assembly of the giantPleurodeles waltlgenome.</title>
        <authorList>
            <person name="Brown T."/>
            <person name="Elewa A."/>
            <person name="Iarovenko S."/>
            <person name="Subramanian E."/>
            <person name="Araus A.J."/>
            <person name="Petzold A."/>
            <person name="Susuki M."/>
            <person name="Suzuki K.-i.T."/>
            <person name="Hayashi T."/>
            <person name="Toyoda A."/>
            <person name="Oliveira C."/>
            <person name="Osipova E."/>
            <person name="Leigh N.D."/>
            <person name="Simon A."/>
            <person name="Yun M.H."/>
        </authorList>
    </citation>
    <scope>NUCLEOTIDE SEQUENCE</scope>
    <source>
        <strain evidence="2">20211129_DDA</strain>
        <tissue evidence="2">Liver</tissue>
    </source>
</reference>